<feature type="signal peptide" evidence="2">
    <location>
        <begin position="1"/>
        <end position="19"/>
    </location>
</feature>
<reference evidence="3" key="1">
    <citation type="submission" date="2022-05" db="EMBL/GenBank/DDBJ databases">
        <authorList>
            <person name="Jo J.-H."/>
            <person name="Im W.-T."/>
        </authorList>
    </citation>
    <scope>NUCLEOTIDE SEQUENCE</scope>
    <source>
        <strain evidence="3">RG327</strain>
    </source>
</reference>
<dbReference type="Proteomes" id="UP001165343">
    <property type="component" value="Unassembled WGS sequence"/>
</dbReference>
<evidence type="ECO:0000313" key="4">
    <source>
        <dbReference type="Proteomes" id="UP001165343"/>
    </source>
</evidence>
<dbReference type="EMBL" id="JAMGBC010000001">
    <property type="protein sequence ID" value="MCL6677762.1"/>
    <property type="molecule type" value="Genomic_DNA"/>
</dbReference>
<dbReference type="Gene3D" id="1.25.40.10">
    <property type="entry name" value="Tetratricopeptide repeat domain"/>
    <property type="match status" value="1"/>
</dbReference>
<dbReference type="SUPFAM" id="SSF48452">
    <property type="entry name" value="TPR-like"/>
    <property type="match status" value="1"/>
</dbReference>
<keyword evidence="4" id="KW-1185">Reference proteome</keyword>
<evidence type="ECO:0000256" key="2">
    <source>
        <dbReference type="SAM" id="SignalP"/>
    </source>
</evidence>
<comment type="caution">
    <text evidence="3">The sequence shown here is derived from an EMBL/GenBank/DDBJ whole genome shotgun (WGS) entry which is preliminary data.</text>
</comment>
<keyword evidence="2" id="KW-0732">Signal</keyword>
<feature type="region of interest" description="Disordered" evidence="1">
    <location>
        <begin position="473"/>
        <end position="510"/>
    </location>
</feature>
<evidence type="ECO:0000313" key="3">
    <source>
        <dbReference type="EMBL" id="MCL6677762.1"/>
    </source>
</evidence>
<feature type="compositionally biased region" description="Basic and acidic residues" evidence="1">
    <location>
        <begin position="475"/>
        <end position="493"/>
    </location>
</feature>
<dbReference type="InterPro" id="IPR011990">
    <property type="entry name" value="TPR-like_helical_dom_sf"/>
</dbReference>
<feature type="chain" id="PRO_5047332270" description="DUF1570 domain-containing protein" evidence="2">
    <location>
        <begin position="20"/>
        <end position="510"/>
    </location>
</feature>
<evidence type="ECO:0008006" key="5">
    <source>
        <dbReference type="Google" id="ProtNLM"/>
    </source>
</evidence>
<organism evidence="3 4">
    <name type="scientific">Sphingomonas anseongensis</name>
    <dbReference type="NCBI Taxonomy" id="2908207"/>
    <lineage>
        <taxon>Bacteria</taxon>
        <taxon>Pseudomonadati</taxon>
        <taxon>Pseudomonadota</taxon>
        <taxon>Alphaproteobacteria</taxon>
        <taxon>Sphingomonadales</taxon>
        <taxon>Sphingomonadaceae</taxon>
        <taxon>Sphingomonas</taxon>
    </lineage>
</organism>
<dbReference type="RefSeq" id="WP_249866754.1">
    <property type="nucleotide sequence ID" value="NZ_JAMGBC010000001.1"/>
</dbReference>
<proteinExistence type="predicted"/>
<sequence length="510" mass="56786">MYRMFLALAALVASVAASAEPVWQAAETKHFVIYSKSSNQRIEELATDLEKYDKLLRMATAIDEEVKPVRVRIYEVDDMSDVQKALGMDYTTGIGGFYTSNSLGPFLVTPRKTGLEPEHFTPEIVRHHEYSHHFMLQYFPATYPGWYVEGFAELIGSSKVMDDGRIGYGMPARTRGNDIAVDWVPLQELMTNESVKYLDTYGQGWALTHFLTFDKERSAQFRQYLAQLTAGKSFAEAAKVFGDLNELDREARRYVTAGTFTYRPVKVEIAKPVIMSMRRLSAGEAALVPQVISYDDDDLDAIKKTGVRQHELARRERNLQRIRQVVAQYPGDPFALHFLAEAEYASGNYAQSEAAADRLLAIRPNDVDGLARKSLAMSMGLATLSAGKASAAAAARALAVKANQLDHDNPLPLLAYYQSFHEAGEKAPKLATEGLMQAVSTLPANTSARELLVDELASEHRWNEAMAWLAPIANDPHDSPLRDSARDKMDWLKKQLAADPKTKQAEQAAN</sequence>
<protein>
    <recommendedName>
        <fullName evidence="5">DUF1570 domain-containing protein</fullName>
    </recommendedName>
</protein>
<accession>A0ABT0RBX3</accession>
<gene>
    <name evidence="3" type="ORF">LZ519_00285</name>
</gene>
<name>A0ABT0RBX3_9SPHN</name>
<evidence type="ECO:0000256" key="1">
    <source>
        <dbReference type="SAM" id="MobiDB-lite"/>
    </source>
</evidence>